<gene>
    <name evidence="3" type="primary">LOC107494188</name>
</gene>
<reference evidence="3" key="3">
    <citation type="submission" date="2025-08" db="UniProtKB">
        <authorList>
            <consortium name="RefSeq"/>
        </authorList>
    </citation>
    <scope>IDENTIFICATION</scope>
</reference>
<dbReference type="KEGG" id="adu:107494188"/>
<dbReference type="OrthoDB" id="691744at2759"/>
<dbReference type="Proteomes" id="UP000515211">
    <property type="component" value="Chromosome 6"/>
</dbReference>
<name>A0A6P4DMG5_ARADU</name>
<dbReference type="RefSeq" id="XP_015970714.1">
    <property type="nucleotide sequence ID" value="XM_016115228.3"/>
</dbReference>
<dbReference type="PANTHER" id="PTHR33781">
    <property type="entry name" value="PROTEIN PHYTOCHROME KINASE SUBSTRATE 1-RELATED"/>
    <property type="match status" value="1"/>
</dbReference>
<evidence type="ECO:0000313" key="2">
    <source>
        <dbReference type="Proteomes" id="UP000515211"/>
    </source>
</evidence>
<feature type="compositionally biased region" description="Polar residues" evidence="1">
    <location>
        <begin position="178"/>
        <end position="188"/>
    </location>
</feature>
<reference evidence="3" key="1">
    <citation type="journal article" date="2014" name="PLoS ONE">
        <title>Comparisons of De Novo Transcriptome Assemblers in Diploid and Polyploid Species Using Peanut (Arachis spp.) RNA-Seq Data.</title>
        <authorList>
            <person name="Chopra R."/>
            <person name="Burow G."/>
            <person name="Farmer A."/>
            <person name="Mudge J."/>
            <person name="Simpson C.E."/>
            <person name="Burow M.D."/>
        </authorList>
    </citation>
    <scope>NUCLEOTIDE SEQUENCE</scope>
</reference>
<evidence type="ECO:0000313" key="3">
    <source>
        <dbReference type="RefSeq" id="XP_015970714.1"/>
    </source>
</evidence>
<feature type="region of interest" description="Disordered" evidence="1">
    <location>
        <begin position="302"/>
        <end position="370"/>
    </location>
</feature>
<keyword evidence="3" id="KW-0418">Kinase</keyword>
<dbReference type="GO" id="GO:0016301">
    <property type="term" value="F:kinase activity"/>
    <property type="evidence" value="ECO:0007669"/>
    <property type="project" value="UniProtKB-KW"/>
</dbReference>
<dbReference type="GeneID" id="107494188"/>
<organism evidence="2 3">
    <name type="scientific">Arachis duranensis</name>
    <name type="common">Wild peanut</name>
    <dbReference type="NCBI Taxonomy" id="130453"/>
    <lineage>
        <taxon>Eukaryota</taxon>
        <taxon>Viridiplantae</taxon>
        <taxon>Streptophyta</taxon>
        <taxon>Embryophyta</taxon>
        <taxon>Tracheophyta</taxon>
        <taxon>Spermatophyta</taxon>
        <taxon>Magnoliopsida</taxon>
        <taxon>eudicotyledons</taxon>
        <taxon>Gunneridae</taxon>
        <taxon>Pentapetalae</taxon>
        <taxon>rosids</taxon>
        <taxon>fabids</taxon>
        <taxon>Fabales</taxon>
        <taxon>Fabaceae</taxon>
        <taxon>Papilionoideae</taxon>
        <taxon>50 kb inversion clade</taxon>
        <taxon>dalbergioids sensu lato</taxon>
        <taxon>Dalbergieae</taxon>
        <taxon>Pterocarpus clade</taxon>
        <taxon>Arachis</taxon>
    </lineage>
</organism>
<feature type="compositionally biased region" description="Acidic residues" evidence="1">
    <location>
        <begin position="359"/>
        <end position="369"/>
    </location>
</feature>
<proteinExistence type="predicted"/>
<accession>A0A6P4DMG5</accession>
<dbReference type="InterPro" id="IPR039615">
    <property type="entry name" value="PKS"/>
</dbReference>
<feature type="region of interest" description="Disordered" evidence="1">
    <location>
        <begin position="131"/>
        <end position="190"/>
    </location>
</feature>
<reference evidence="2" key="2">
    <citation type="journal article" date="2016" name="Nat. Genet.">
        <title>The genome sequences of Arachis duranensis and Arachis ipaensis, the diploid ancestors of cultivated peanut.</title>
        <authorList>
            <person name="Bertioli D.J."/>
            <person name="Cannon S.B."/>
            <person name="Froenicke L."/>
            <person name="Huang G."/>
            <person name="Farmer A.D."/>
            <person name="Cannon E.K."/>
            <person name="Liu X."/>
            <person name="Gao D."/>
            <person name="Clevenger J."/>
            <person name="Dash S."/>
            <person name="Ren L."/>
            <person name="Moretzsohn M.C."/>
            <person name="Shirasawa K."/>
            <person name="Huang W."/>
            <person name="Vidigal B."/>
            <person name="Abernathy B."/>
            <person name="Chu Y."/>
            <person name="Niederhuth C.E."/>
            <person name="Umale P."/>
            <person name="Araujo A.C."/>
            <person name="Kozik A."/>
            <person name="Kim K.D."/>
            <person name="Burow M.D."/>
            <person name="Varshney R.K."/>
            <person name="Wang X."/>
            <person name="Zhang X."/>
            <person name="Barkley N."/>
            <person name="Guimaraes P.M."/>
            <person name="Isobe S."/>
            <person name="Guo B."/>
            <person name="Liao B."/>
            <person name="Stalker H.T."/>
            <person name="Schmitz R.J."/>
            <person name="Scheffler B.E."/>
            <person name="Leal-Bertioli S.C."/>
            <person name="Xun X."/>
            <person name="Jackson S.A."/>
            <person name="Michelmore R."/>
            <person name="Ozias-Akins P."/>
        </authorList>
    </citation>
    <scope>NUCLEOTIDE SEQUENCE [LARGE SCALE GENOMIC DNA]</scope>
    <source>
        <strain evidence="2">cv. V14167</strain>
    </source>
</reference>
<keyword evidence="2" id="KW-1185">Reference proteome</keyword>
<dbReference type="GO" id="GO:0009638">
    <property type="term" value="P:phototropism"/>
    <property type="evidence" value="ECO:0007669"/>
    <property type="project" value="InterPro"/>
</dbReference>
<evidence type="ECO:0000256" key="1">
    <source>
        <dbReference type="SAM" id="MobiDB-lite"/>
    </source>
</evidence>
<dbReference type="PANTHER" id="PTHR33781:SF1">
    <property type="entry name" value="PROTEIN PHYTOCHROME KINASE SUBSTRATE 4"/>
    <property type="match status" value="1"/>
</dbReference>
<sequence length="575" mass="60602">MEPTTTTVVKAIPIPNSSSPPPTIIMRRDRDASFSSYLKPHHLLHHNHQIDDLDDDDDDESTTELSIFDAHKYFNSEDNNNNNNEIPNKVTIISNNRVSPLSIIPTHDDTTIAPEKAANTVGTTATATRYSSASSSVDGGGYRARSLNGTATPSEASWNSQAGLLSHTNNSGGGGAATQPSLRDSNGLNKKLKDSLSKPIWILRRKCPCRGKKSVQVKEYTTKVPQPPPQPEPEPLIMNTVSVAAAKNPKSVSLIAPNKNWVAENVVTATNSNSSSKRFHTHRVVASTSLAMVPFSDGFTFPVLNAKPHPRNGVVSRQEGGDKEDDQLPRDSLEVFQPPDDVEPTSDSPEGIAVGGGGDGDEDEVDDGASDASSDLFEIESFSTGGAMQPTCPVVFRREPCNSGGNGFFYGGGGGRRRSMDEGSTATMTECYEPSEASVEWSVTTAEGCYEESIVDGGGGGGVDMAAETVGEKWKKKAGSSLAVNGALLIGGCRSEKAVSVGRQAQPVRKFGGGGCGQSGATCGSRHVNVKNMNVIVNGGGNGGSRVPLGSCNKPPLPHHHTTNTTPCISLAFAT</sequence>
<keyword evidence="3" id="KW-0808">Transferase</keyword>
<feature type="compositionally biased region" description="Polar residues" evidence="1">
    <location>
        <begin position="147"/>
        <end position="170"/>
    </location>
</feature>
<protein>
    <submittedName>
        <fullName evidence="3">Protein PHYTOCHROME KINASE SUBSTRATE 4</fullName>
    </submittedName>
</protein>
<dbReference type="AlphaFoldDB" id="A0A6P4DMG5"/>